<organism evidence="2 3">
    <name type="scientific">Datura stramonium</name>
    <name type="common">Jimsonweed</name>
    <name type="synonym">Common thornapple</name>
    <dbReference type="NCBI Taxonomy" id="4076"/>
    <lineage>
        <taxon>Eukaryota</taxon>
        <taxon>Viridiplantae</taxon>
        <taxon>Streptophyta</taxon>
        <taxon>Embryophyta</taxon>
        <taxon>Tracheophyta</taxon>
        <taxon>Spermatophyta</taxon>
        <taxon>Magnoliopsida</taxon>
        <taxon>eudicotyledons</taxon>
        <taxon>Gunneridae</taxon>
        <taxon>Pentapetalae</taxon>
        <taxon>asterids</taxon>
        <taxon>lamiids</taxon>
        <taxon>Solanales</taxon>
        <taxon>Solanaceae</taxon>
        <taxon>Solanoideae</taxon>
        <taxon>Datureae</taxon>
        <taxon>Datura</taxon>
    </lineage>
</organism>
<reference evidence="2 3" key="1">
    <citation type="journal article" date="2021" name="BMC Genomics">
        <title>Datura genome reveals duplications of psychoactive alkaloid biosynthetic genes and high mutation rate following tissue culture.</title>
        <authorList>
            <person name="Rajewski A."/>
            <person name="Carter-House D."/>
            <person name="Stajich J."/>
            <person name="Litt A."/>
        </authorList>
    </citation>
    <scope>NUCLEOTIDE SEQUENCE [LARGE SCALE GENOMIC DNA]</scope>
    <source>
        <strain evidence="2">AR-01</strain>
    </source>
</reference>
<dbReference type="Proteomes" id="UP000823775">
    <property type="component" value="Unassembled WGS sequence"/>
</dbReference>
<dbReference type="EMBL" id="JACEIK010003089">
    <property type="protein sequence ID" value="MCD9640245.1"/>
    <property type="molecule type" value="Genomic_DNA"/>
</dbReference>
<evidence type="ECO:0000256" key="1">
    <source>
        <dbReference type="SAM" id="MobiDB-lite"/>
    </source>
</evidence>
<evidence type="ECO:0000313" key="2">
    <source>
        <dbReference type="EMBL" id="MCD9640245.1"/>
    </source>
</evidence>
<accession>A0ABS8V2C0</accession>
<keyword evidence="3" id="KW-1185">Reference proteome</keyword>
<comment type="caution">
    <text evidence="2">The sequence shown here is derived from an EMBL/GenBank/DDBJ whole genome shotgun (WGS) entry which is preliminary data.</text>
</comment>
<protein>
    <submittedName>
        <fullName evidence="2">Uncharacterized protein</fullName>
    </submittedName>
</protein>
<name>A0ABS8V2C0_DATST</name>
<feature type="region of interest" description="Disordered" evidence="1">
    <location>
        <begin position="25"/>
        <end position="45"/>
    </location>
</feature>
<evidence type="ECO:0000313" key="3">
    <source>
        <dbReference type="Proteomes" id="UP000823775"/>
    </source>
</evidence>
<sequence length="146" mass="15617">MAYEPSFTVSLEGNQNSDNLILDTHVSSNLPTSPRGTDIRNSSGSKMPVVSCMGTSVQQYPIKGVVDGALVMVKEAVECHAKEGSDLSNETLFQGSLAESKEGISNILQNKEEIIKGFIIALVTRVGEIGEKTPSAKGERSDICKE</sequence>
<proteinExistence type="predicted"/>
<gene>
    <name evidence="2" type="ORF">HAX54_025431</name>
</gene>